<dbReference type="InterPro" id="IPR058240">
    <property type="entry name" value="rSAM_sf"/>
</dbReference>
<dbReference type="GO" id="GO:0005737">
    <property type="term" value="C:cytoplasm"/>
    <property type="evidence" value="ECO:0007669"/>
    <property type="project" value="UniProtKB-SubCell"/>
</dbReference>
<dbReference type="InterPro" id="IPR007197">
    <property type="entry name" value="rSAM"/>
</dbReference>
<dbReference type="NCBIfam" id="TIGR00048">
    <property type="entry name" value="rRNA_mod_RlmN"/>
    <property type="match status" value="1"/>
</dbReference>
<reference evidence="14 15" key="1">
    <citation type="submission" date="2019-01" db="EMBL/GenBank/DDBJ databases">
        <title>Insights into ecological role of a new deltaproteobacterial order Candidatus Sinidesulfobacterales (Sva0485) by metagenomics and metatranscriptomics.</title>
        <authorList>
            <person name="Tan S."/>
            <person name="Liu J."/>
            <person name="Fang Y."/>
            <person name="Hedlund B."/>
            <person name="Lian Z.-H."/>
            <person name="Huang L.-Y."/>
            <person name="Li J.-T."/>
            <person name="Huang L.-N."/>
            <person name="Li W.-J."/>
            <person name="Jiang H.-C."/>
            <person name="Dong H.-L."/>
            <person name="Shu W.-S."/>
        </authorList>
    </citation>
    <scope>NUCLEOTIDE SEQUENCE [LARGE SCALE GENOMIC DNA]</scope>
    <source>
        <strain evidence="14">AP4</strain>
    </source>
</reference>
<evidence type="ECO:0000256" key="7">
    <source>
        <dbReference type="ARBA" id="ARBA00022679"/>
    </source>
</evidence>
<proteinExistence type="predicted"/>
<dbReference type="GO" id="GO:0030488">
    <property type="term" value="P:tRNA methylation"/>
    <property type="evidence" value="ECO:0007669"/>
    <property type="project" value="InterPro"/>
</dbReference>
<dbReference type="InterPro" id="IPR013785">
    <property type="entry name" value="Aldolase_TIM"/>
</dbReference>
<keyword evidence="12" id="KW-0411">Iron-sulfur</keyword>
<dbReference type="Gene3D" id="1.10.150.530">
    <property type="match status" value="1"/>
</dbReference>
<dbReference type="GO" id="GO:0051539">
    <property type="term" value="F:4 iron, 4 sulfur cluster binding"/>
    <property type="evidence" value="ECO:0007669"/>
    <property type="project" value="UniProtKB-KW"/>
</dbReference>
<evidence type="ECO:0000256" key="6">
    <source>
        <dbReference type="ARBA" id="ARBA00022603"/>
    </source>
</evidence>
<dbReference type="GO" id="GO:0070475">
    <property type="term" value="P:rRNA base methylation"/>
    <property type="evidence" value="ECO:0007669"/>
    <property type="project" value="InterPro"/>
</dbReference>
<evidence type="ECO:0000259" key="13">
    <source>
        <dbReference type="PROSITE" id="PS51918"/>
    </source>
</evidence>
<evidence type="ECO:0000256" key="4">
    <source>
        <dbReference type="ARBA" id="ARBA00022490"/>
    </source>
</evidence>
<keyword evidence="7 14" id="KW-0808">Transferase</keyword>
<dbReference type="PROSITE" id="PS51918">
    <property type="entry name" value="RADICAL_SAM"/>
    <property type="match status" value="1"/>
</dbReference>
<dbReference type="PANTHER" id="PTHR30544">
    <property type="entry name" value="23S RRNA METHYLTRANSFERASE"/>
    <property type="match status" value="1"/>
</dbReference>
<dbReference type="AlphaFoldDB" id="A0A520XFS6"/>
<organism evidence="14 15">
    <name type="scientific">Candidatus Acidulodesulfobacterium acidiphilum</name>
    <dbReference type="NCBI Taxonomy" id="2597224"/>
    <lineage>
        <taxon>Bacteria</taxon>
        <taxon>Deltaproteobacteria</taxon>
        <taxon>Candidatus Acidulodesulfobacterales</taxon>
        <taxon>Candidatus Acidulodesulfobacterium</taxon>
    </lineage>
</organism>
<dbReference type="InterPro" id="IPR027492">
    <property type="entry name" value="RNA_MTrfase_RlmN"/>
</dbReference>
<evidence type="ECO:0000256" key="9">
    <source>
        <dbReference type="ARBA" id="ARBA00022694"/>
    </source>
</evidence>
<keyword evidence="10" id="KW-0479">Metal-binding</keyword>
<dbReference type="SFLD" id="SFLDF00275">
    <property type="entry name" value="adenosine_C2_methyltransferase"/>
    <property type="match status" value="1"/>
</dbReference>
<dbReference type="GO" id="GO:0008173">
    <property type="term" value="F:RNA methyltransferase activity"/>
    <property type="evidence" value="ECO:0007669"/>
    <property type="project" value="InterPro"/>
</dbReference>
<evidence type="ECO:0000256" key="3">
    <source>
        <dbReference type="ARBA" id="ARBA00022485"/>
    </source>
</evidence>
<dbReference type="Pfam" id="PF04055">
    <property type="entry name" value="Radical_SAM"/>
    <property type="match status" value="1"/>
</dbReference>
<comment type="cofactor">
    <cofactor evidence="1">
        <name>[4Fe-4S] cluster</name>
        <dbReference type="ChEBI" id="CHEBI:49883"/>
    </cofactor>
</comment>
<dbReference type="Proteomes" id="UP000322454">
    <property type="component" value="Unassembled WGS sequence"/>
</dbReference>
<keyword evidence="8" id="KW-0949">S-adenosyl-L-methionine</keyword>
<keyword evidence="5" id="KW-0698">rRNA processing</keyword>
<feature type="domain" description="Radical SAM core" evidence="13">
    <location>
        <begin position="99"/>
        <end position="333"/>
    </location>
</feature>
<accession>A0A520XFS6</accession>
<evidence type="ECO:0000256" key="2">
    <source>
        <dbReference type="ARBA" id="ARBA00004496"/>
    </source>
</evidence>
<comment type="subcellular location">
    <subcellularLocation>
        <location evidence="2">Cytoplasm</location>
    </subcellularLocation>
</comment>
<dbReference type="GO" id="GO:0046872">
    <property type="term" value="F:metal ion binding"/>
    <property type="evidence" value="ECO:0007669"/>
    <property type="project" value="UniProtKB-KW"/>
</dbReference>
<dbReference type="SUPFAM" id="SSF102114">
    <property type="entry name" value="Radical SAM enzymes"/>
    <property type="match status" value="1"/>
</dbReference>
<keyword evidence="4" id="KW-0963">Cytoplasm</keyword>
<keyword evidence="6 14" id="KW-0489">Methyltransferase</keyword>
<dbReference type="EC" id="2.1.1.192" evidence="14"/>
<evidence type="ECO:0000313" key="15">
    <source>
        <dbReference type="Proteomes" id="UP000322454"/>
    </source>
</evidence>
<evidence type="ECO:0000256" key="5">
    <source>
        <dbReference type="ARBA" id="ARBA00022552"/>
    </source>
</evidence>
<protein>
    <submittedName>
        <fullName evidence="14">23S rRNA (Adenine(2503)-C(2))-methyltransferase RlmN</fullName>
        <ecNumber evidence="14">2.1.1.192</ecNumber>
    </submittedName>
</protein>
<dbReference type="Gene3D" id="3.20.20.70">
    <property type="entry name" value="Aldolase class I"/>
    <property type="match status" value="1"/>
</dbReference>
<evidence type="ECO:0000256" key="1">
    <source>
        <dbReference type="ARBA" id="ARBA00001966"/>
    </source>
</evidence>
<dbReference type="PIRSF" id="PIRSF006004">
    <property type="entry name" value="CHP00048"/>
    <property type="match status" value="1"/>
</dbReference>
<dbReference type="SFLD" id="SFLDG01062">
    <property type="entry name" value="methyltransferase_(Class_A)"/>
    <property type="match status" value="1"/>
</dbReference>
<dbReference type="InterPro" id="IPR048641">
    <property type="entry name" value="RlmN_N"/>
</dbReference>
<sequence>MKNILNLSKKELEEYCAVNGFKKYGAEQIMRWIYQNRIFDFSVMSDISKDLRKKIDEDFYVKLPDIIDVRYEKDEDGYSKKYLIKFENGDTVESVSIAHKNRKTLCVSSQVGCRMGCVYCETAGMGFSRNLTSGEIISQLLTVENYENDKITNIVFMGMGEPLDNIAEVEKALEIMSNDKFVGIAPRKITVSTCGLINALGGFDINEYKYKLAISLNAADNETRSMLMPVNKKFPIEKIAELINLKKPSLHNKITLEYVLIKGLNDRIEDAKRIIKLFSPSKVKINLITLNKAEDSVYLKNFERPDDFATDKFKIKLSKAGFTVTVRFSKGGSINGGCGQLKAQTLKY</sequence>
<dbReference type="PANTHER" id="PTHR30544:SF5">
    <property type="entry name" value="RADICAL SAM CORE DOMAIN-CONTAINING PROTEIN"/>
    <property type="match status" value="1"/>
</dbReference>
<evidence type="ECO:0000256" key="10">
    <source>
        <dbReference type="ARBA" id="ARBA00022723"/>
    </source>
</evidence>
<dbReference type="Pfam" id="PF21016">
    <property type="entry name" value="RlmN_N"/>
    <property type="match status" value="1"/>
</dbReference>
<evidence type="ECO:0000256" key="12">
    <source>
        <dbReference type="ARBA" id="ARBA00023014"/>
    </source>
</evidence>
<keyword evidence="3" id="KW-0004">4Fe-4S</keyword>
<name>A0A520XFS6_9DELT</name>
<keyword evidence="9" id="KW-0819">tRNA processing</keyword>
<evidence type="ECO:0000256" key="11">
    <source>
        <dbReference type="ARBA" id="ARBA00023004"/>
    </source>
</evidence>
<gene>
    <name evidence="14" type="primary">rlmN</name>
    <name evidence="14" type="ORF">EVJ48_02430</name>
</gene>
<dbReference type="EMBL" id="SHMQ01000004">
    <property type="protein sequence ID" value="RZV40052.1"/>
    <property type="molecule type" value="Genomic_DNA"/>
</dbReference>
<comment type="caution">
    <text evidence="14">The sequence shown here is derived from an EMBL/GenBank/DDBJ whole genome shotgun (WGS) entry which is preliminary data.</text>
</comment>
<keyword evidence="11" id="KW-0408">Iron</keyword>
<evidence type="ECO:0000256" key="8">
    <source>
        <dbReference type="ARBA" id="ARBA00022691"/>
    </source>
</evidence>
<evidence type="ECO:0000313" key="14">
    <source>
        <dbReference type="EMBL" id="RZV40052.1"/>
    </source>
</evidence>
<dbReference type="InterPro" id="IPR040072">
    <property type="entry name" value="Methyltransferase_A"/>
</dbReference>
<dbReference type="InterPro" id="IPR004383">
    <property type="entry name" value="rRNA_lsu_MTrfase_RlmN/Cfr"/>
</dbReference>
<dbReference type="SFLD" id="SFLDS00029">
    <property type="entry name" value="Radical_SAM"/>
    <property type="match status" value="1"/>
</dbReference>